<feature type="domain" description="Cytidylate kinase" evidence="9">
    <location>
        <begin position="4"/>
        <end position="217"/>
    </location>
</feature>
<organism evidence="10 11">
    <name type="scientific">Candidatus Caccousia avicola</name>
    <dbReference type="NCBI Taxonomy" id="2840721"/>
    <lineage>
        <taxon>Bacteria</taxon>
        <taxon>Bacillati</taxon>
        <taxon>Bacillota</taxon>
        <taxon>Clostridia</taxon>
        <taxon>Eubacteriales</taxon>
        <taxon>Oscillospiraceae</taxon>
        <taxon>Oscillospiraceae incertae sedis</taxon>
        <taxon>Candidatus Caccousia</taxon>
    </lineage>
</organism>
<dbReference type="SUPFAM" id="SSF52540">
    <property type="entry name" value="P-loop containing nucleoside triphosphate hydrolases"/>
    <property type="match status" value="1"/>
</dbReference>
<dbReference type="InterPro" id="IPR003136">
    <property type="entry name" value="Cytidylate_kin"/>
</dbReference>
<keyword evidence="2 8" id="KW-0808">Transferase</keyword>
<evidence type="ECO:0000313" key="10">
    <source>
        <dbReference type="EMBL" id="HIR46859.1"/>
    </source>
</evidence>
<comment type="similarity">
    <text evidence="1 8">Belongs to the cytidylate kinase family. Type 1 subfamily.</text>
</comment>
<dbReference type="NCBIfam" id="TIGR00017">
    <property type="entry name" value="cmk"/>
    <property type="match status" value="1"/>
</dbReference>
<protein>
    <recommendedName>
        <fullName evidence="8">Cytidylate kinase</fullName>
        <shortName evidence="8">CK</shortName>
        <ecNumber evidence="8">2.7.4.25</ecNumber>
    </recommendedName>
    <alternativeName>
        <fullName evidence="8">Cytidine monophosphate kinase</fullName>
        <shortName evidence="8">CMP kinase</shortName>
    </alternativeName>
</protein>
<keyword evidence="3 8" id="KW-0547">Nucleotide-binding</keyword>
<reference evidence="10" key="2">
    <citation type="journal article" date="2021" name="PeerJ">
        <title>Extensive microbial diversity within the chicken gut microbiome revealed by metagenomics and culture.</title>
        <authorList>
            <person name="Gilroy R."/>
            <person name="Ravi A."/>
            <person name="Getino M."/>
            <person name="Pursley I."/>
            <person name="Horton D.L."/>
            <person name="Alikhan N.F."/>
            <person name="Baker D."/>
            <person name="Gharbi K."/>
            <person name="Hall N."/>
            <person name="Watson M."/>
            <person name="Adriaenssens E.M."/>
            <person name="Foster-Nyarko E."/>
            <person name="Jarju S."/>
            <person name="Secka A."/>
            <person name="Antonio M."/>
            <person name="Oren A."/>
            <person name="Chaudhuri R.R."/>
            <person name="La Ragione R."/>
            <person name="Hildebrand F."/>
            <person name="Pallen M.J."/>
        </authorList>
    </citation>
    <scope>NUCLEOTIDE SEQUENCE</scope>
    <source>
        <strain evidence="10">ChiSxjej1B13-7958</strain>
    </source>
</reference>
<dbReference type="HAMAP" id="MF_00238">
    <property type="entry name" value="Cytidyl_kinase_type1"/>
    <property type="match status" value="1"/>
</dbReference>
<evidence type="ECO:0000256" key="2">
    <source>
        <dbReference type="ARBA" id="ARBA00022679"/>
    </source>
</evidence>
<evidence type="ECO:0000256" key="8">
    <source>
        <dbReference type="HAMAP-Rule" id="MF_00238"/>
    </source>
</evidence>
<dbReference type="InterPro" id="IPR027417">
    <property type="entry name" value="P-loop_NTPase"/>
</dbReference>
<dbReference type="GO" id="GO:0005524">
    <property type="term" value="F:ATP binding"/>
    <property type="evidence" value="ECO:0007669"/>
    <property type="project" value="UniProtKB-UniRule"/>
</dbReference>
<dbReference type="GO" id="GO:0036431">
    <property type="term" value="F:dCMP kinase activity"/>
    <property type="evidence" value="ECO:0007669"/>
    <property type="project" value="InterPro"/>
</dbReference>
<dbReference type="EMBL" id="DVGZ01000041">
    <property type="protein sequence ID" value="HIR46859.1"/>
    <property type="molecule type" value="Genomic_DNA"/>
</dbReference>
<dbReference type="Gene3D" id="3.40.50.300">
    <property type="entry name" value="P-loop containing nucleotide triphosphate hydrolases"/>
    <property type="match status" value="1"/>
</dbReference>
<dbReference type="GO" id="GO:0006220">
    <property type="term" value="P:pyrimidine nucleotide metabolic process"/>
    <property type="evidence" value="ECO:0007669"/>
    <property type="project" value="UniProtKB-UniRule"/>
</dbReference>
<keyword evidence="8" id="KW-0963">Cytoplasm</keyword>
<dbReference type="GO" id="GO:0015949">
    <property type="term" value="P:nucleobase-containing small molecule interconversion"/>
    <property type="evidence" value="ECO:0007669"/>
    <property type="project" value="TreeGrafter"/>
</dbReference>
<dbReference type="PANTHER" id="PTHR21299:SF2">
    <property type="entry name" value="CYTIDYLATE KINASE"/>
    <property type="match status" value="1"/>
</dbReference>
<evidence type="ECO:0000256" key="7">
    <source>
        <dbReference type="ARBA" id="ARBA00048478"/>
    </source>
</evidence>
<feature type="binding site" evidence="8">
    <location>
        <begin position="8"/>
        <end position="16"/>
    </location>
    <ligand>
        <name>ATP</name>
        <dbReference type="ChEBI" id="CHEBI:30616"/>
    </ligand>
</feature>
<evidence type="ECO:0000256" key="5">
    <source>
        <dbReference type="ARBA" id="ARBA00022840"/>
    </source>
</evidence>
<comment type="subcellular location">
    <subcellularLocation>
        <location evidence="8">Cytoplasm</location>
    </subcellularLocation>
</comment>
<name>A0A9D1DFE6_9FIRM</name>
<gene>
    <name evidence="8" type="primary">cmk</name>
    <name evidence="10" type="ORF">IAB89_04240</name>
</gene>
<reference evidence="10" key="1">
    <citation type="submission" date="2020-10" db="EMBL/GenBank/DDBJ databases">
        <authorList>
            <person name="Gilroy R."/>
        </authorList>
    </citation>
    <scope>NUCLEOTIDE SEQUENCE</scope>
    <source>
        <strain evidence="10">ChiSxjej1B13-7958</strain>
    </source>
</reference>
<comment type="caution">
    <text evidence="10">The sequence shown here is derived from an EMBL/GenBank/DDBJ whole genome shotgun (WGS) entry which is preliminary data.</text>
</comment>
<evidence type="ECO:0000256" key="4">
    <source>
        <dbReference type="ARBA" id="ARBA00022777"/>
    </source>
</evidence>
<evidence type="ECO:0000313" key="11">
    <source>
        <dbReference type="Proteomes" id="UP000824242"/>
    </source>
</evidence>
<dbReference type="Proteomes" id="UP000824242">
    <property type="component" value="Unassembled WGS sequence"/>
</dbReference>
<proteinExistence type="inferred from homology"/>
<dbReference type="InterPro" id="IPR011994">
    <property type="entry name" value="Cytidylate_kinase_dom"/>
</dbReference>
<evidence type="ECO:0000259" key="9">
    <source>
        <dbReference type="Pfam" id="PF02224"/>
    </source>
</evidence>
<dbReference type="Pfam" id="PF02224">
    <property type="entry name" value="Cytidylate_kin"/>
    <property type="match status" value="1"/>
</dbReference>
<dbReference type="AlphaFoldDB" id="A0A9D1DFE6"/>
<keyword evidence="5 8" id="KW-0067">ATP-binding</keyword>
<keyword evidence="4 8" id="KW-0418">Kinase</keyword>
<accession>A0A9D1DFE6</accession>
<evidence type="ECO:0000256" key="1">
    <source>
        <dbReference type="ARBA" id="ARBA00009427"/>
    </source>
</evidence>
<sequence>MTAVAIDGPAGAGKSTAARAAAKRLGFVYVDTGAMYRAVGCHMRALGISVKETERVEQALEGLEVAIRFADGEQRVLVNGEDVTGSIRTPDASRAASEFSALPCVRRFLFDLQQDLAKKNSVIMDGRDIGTVVLPWAQVKIFLTASPEERARRRFEELKAKGEEVAYDEILSDMKERDYQDSHREIAPLRPASDAVLLDSTGLTLDEVVERIAALVEAKKG</sequence>
<dbReference type="CDD" id="cd02020">
    <property type="entry name" value="CMPK"/>
    <property type="match status" value="1"/>
</dbReference>
<comment type="catalytic activity">
    <reaction evidence="6 8">
        <text>dCMP + ATP = dCDP + ADP</text>
        <dbReference type="Rhea" id="RHEA:25094"/>
        <dbReference type="ChEBI" id="CHEBI:30616"/>
        <dbReference type="ChEBI" id="CHEBI:57566"/>
        <dbReference type="ChEBI" id="CHEBI:58593"/>
        <dbReference type="ChEBI" id="CHEBI:456216"/>
        <dbReference type="EC" id="2.7.4.25"/>
    </reaction>
</comment>
<evidence type="ECO:0000256" key="6">
    <source>
        <dbReference type="ARBA" id="ARBA00047615"/>
    </source>
</evidence>
<dbReference type="GO" id="GO:0005829">
    <property type="term" value="C:cytosol"/>
    <property type="evidence" value="ECO:0007669"/>
    <property type="project" value="TreeGrafter"/>
</dbReference>
<evidence type="ECO:0000256" key="3">
    <source>
        <dbReference type="ARBA" id="ARBA00022741"/>
    </source>
</evidence>
<comment type="catalytic activity">
    <reaction evidence="7 8">
        <text>CMP + ATP = CDP + ADP</text>
        <dbReference type="Rhea" id="RHEA:11600"/>
        <dbReference type="ChEBI" id="CHEBI:30616"/>
        <dbReference type="ChEBI" id="CHEBI:58069"/>
        <dbReference type="ChEBI" id="CHEBI:60377"/>
        <dbReference type="ChEBI" id="CHEBI:456216"/>
        <dbReference type="EC" id="2.7.4.25"/>
    </reaction>
</comment>
<dbReference type="PANTHER" id="PTHR21299">
    <property type="entry name" value="CYTIDYLATE KINASE/PANTOATE-BETA-ALANINE LIGASE"/>
    <property type="match status" value="1"/>
</dbReference>
<dbReference type="EC" id="2.7.4.25" evidence="8"/>